<reference evidence="1" key="1">
    <citation type="journal article" date="2021" name="Environ. Microbiol.">
        <title>Gene family expansions and transcriptome signatures uncover fungal adaptations to wood decay.</title>
        <authorList>
            <person name="Hage H."/>
            <person name="Miyauchi S."/>
            <person name="Viragh M."/>
            <person name="Drula E."/>
            <person name="Min B."/>
            <person name="Chaduli D."/>
            <person name="Navarro D."/>
            <person name="Favel A."/>
            <person name="Norest M."/>
            <person name="Lesage-Meessen L."/>
            <person name="Balint B."/>
            <person name="Merenyi Z."/>
            <person name="de Eugenio L."/>
            <person name="Morin E."/>
            <person name="Martinez A.T."/>
            <person name="Baldrian P."/>
            <person name="Stursova M."/>
            <person name="Martinez M.J."/>
            <person name="Novotny C."/>
            <person name="Magnuson J.K."/>
            <person name="Spatafora J.W."/>
            <person name="Maurice S."/>
            <person name="Pangilinan J."/>
            <person name="Andreopoulos W."/>
            <person name="LaButti K."/>
            <person name="Hundley H."/>
            <person name="Na H."/>
            <person name="Kuo A."/>
            <person name="Barry K."/>
            <person name="Lipzen A."/>
            <person name="Henrissat B."/>
            <person name="Riley R."/>
            <person name="Ahrendt S."/>
            <person name="Nagy L.G."/>
            <person name="Grigoriev I.V."/>
            <person name="Martin F."/>
            <person name="Rosso M.N."/>
        </authorList>
    </citation>
    <scope>NUCLEOTIDE SEQUENCE</scope>
    <source>
        <strain evidence="1">CBS 384.51</strain>
    </source>
</reference>
<accession>A0ACB8TT05</accession>
<dbReference type="EMBL" id="MU274934">
    <property type="protein sequence ID" value="KAI0085133.1"/>
    <property type="molecule type" value="Genomic_DNA"/>
</dbReference>
<name>A0ACB8TT05_9APHY</name>
<dbReference type="Proteomes" id="UP001055072">
    <property type="component" value="Unassembled WGS sequence"/>
</dbReference>
<evidence type="ECO:0000313" key="2">
    <source>
        <dbReference type="Proteomes" id="UP001055072"/>
    </source>
</evidence>
<organism evidence="1 2">
    <name type="scientific">Irpex rosettiformis</name>
    <dbReference type="NCBI Taxonomy" id="378272"/>
    <lineage>
        <taxon>Eukaryota</taxon>
        <taxon>Fungi</taxon>
        <taxon>Dikarya</taxon>
        <taxon>Basidiomycota</taxon>
        <taxon>Agaricomycotina</taxon>
        <taxon>Agaricomycetes</taxon>
        <taxon>Polyporales</taxon>
        <taxon>Irpicaceae</taxon>
        <taxon>Irpex</taxon>
    </lineage>
</organism>
<comment type="caution">
    <text evidence="1">The sequence shown here is derived from an EMBL/GenBank/DDBJ whole genome shotgun (WGS) entry which is preliminary data.</text>
</comment>
<protein>
    <submittedName>
        <fullName evidence="1">Carbohydrate esterase family 9 protein</fullName>
    </submittedName>
</protein>
<evidence type="ECO:0000313" key="1">
    <source>
        <dbReference type="EMBL" id="KAI0085133.1"/>
    </source>
</evidence>
<keyword evidence="2" id="KW-1185">Reference proteome</keyword>
<sequence>MDKGLPTHSTGTPPRFGRHSQPIWRLVALALVVVAGVQWTYLSQSQPDRPAVRVPLHAAEIFERCQQLSVKPGPPQNFNQRTQSDRFVPGTKPMLLKNATIWTGQVEGLEIVKGDILLHNGLIKELGVIEHFDTNEDIEVVDVHGAWITPGVVDLHSHLAVDAAPALRGANDGNSRKGPILPWLRALDALNTHDDAYQLSISGGVTTSLVLPGSANAIGGQGVLIKLRRTEERSPTSLLLENPYSTNITDYDPKKAFRFRQMKHACGENPDRVYSGTRMDTTWAFRQGYNEAREIKQAQDSYCAAVLAGRWEGLSSEFPENYQWEALVDVLRGRVKVHTHCYETVDLDDLVRISNEFQFSIAAFHHAHETYLVPDTLKSAYGHPPAVALFATHARYKREAYRGSEFAPKILADNGLQVVMKSDHPVLNSRYLPYEAQQAHYYGLDWNLALLALTGTPAQVLGQDHRIGYDADIVVWDSHPLALGATPKQVWIDGIPQIAKPHVSKKPPSVQQKPETPNFDKEAQETLEHDGLPPLIPKKSTTHSVVFTNVSDVIIRQSGEIQEVVSAQSNDNIVVVDGGHIVCSGAASACSQSISGDGVEYINLHGGAIAPGLITFGSPLGLEEIQGEPSTSDGYAFDPLYQVVPKVVGGDGAVIRAADGLQFATREAFHAYRHGVTTAIVAPKSAGFLSGISTVFGTGAKHQLERGSIIVETAALHVGIHYGVGPSVSTQIAALRSLLLGHGAGNLAHWFKKVAEGETPLVIDVESADAIATLIHLKGEVEEAVGHPIQFVFAGASEAHLLASEISKSGAGVILTPFHTFPGAWEQRRILAGPPLTEKSAVSTLLEHNVTIALGREIASDSRYTRFDAAWAALEDGGSISRKEAIALVSTNLEKLFGISPKDNADLVATTGGGLFDYSSKVVAIISPRRGLVDII</sequence>
<gene>
    <name evidence="1" type="ORF">BDY19DRAFT_997021</name>
</gene>
<proteinExistence type="predicted"/>